<feature type="domain" description="DC1" evidence="2">
    <location>
        <begin position="226"/>
        <end position="276"/>
    </location>
</feature>
<evidence type="ECO:0000313" key="4">
    <source>
        <dbReference type="Proteomes" id="UP000694864"/>
    </source>
</evidence>
<keyword evidence="1" id="KW-0677">Repeat</keyword>
<dbReference type="InterPro" id="IPR054483">
    <property type="entry name" value="DC1-like_CT"/>
</dbReference>
<dbReference type="PANTHER" id="PTHR32410:SF208">
    <property type="entry name" value="CHP-RICH ZINC FINGER PROTEIN-RELATED"/>
    <property type="match status" value="1"/>
</dbReference>
<evidence type="ECO:0000259" key="2">
    <source>
        <dbReference type="Pfam" id="PF03107"/>
    </source>
</evidence>
<dbReference type="PANTHER" id="PTHR32410">
    <property type="entry name" value="CYSTEINE/HISTIDINE-RICH C1 DOMAIN FAMILY PROTEIN"/>
    <property type="match status" value="1"/>
</dbReference>
<sequence>MNCESKQQSVHPLLLCPYANFKNKEDEFRWIHFRESPTLPNADKSTLSSLSHICSLDLCNSKDGTYDEFSCQICEKPLVGTLFYSCKECLREFPIALTYYHKECMEPIQNHPHHPKHSLRLQANYSTHKTCAYLPSIIRISRHEHRLSFTSSLTPEKWLCGVCRGKIDTNYGRYCCVKDCSYGVHSKCATRKDVWDGKELEGQQEDPYEDIIKSFDEISDGVIQHFSHQNHHMRLDDKTNRKFDENKRCQACTLAICDEIIYSCMQCDFILHQECAHLSRKKQHATHPHPLTLQVDDIEDTFICKACKRESNGFVYLCCEGSCDFILDVRCASLSETCDRRCHPHPLFLTSDPQTSQSCSICNKLRRHRLNCGECGFVMCFKCATLPNKLRYKHDEHFLIFSYDKKVKGQYLCDVCEKEADPNKGIYMCKDCNVILHIKCLLGDKVMYVMPGKKLIFRQLKIDILLNNRLTRDICSYCNNRCENKVVYKIFDREILCSFVCVLNSKT</sequence>
<keyword evidence="4" id="KW-1185">Reference proteome</keyword>
<proteinExistence type="predicted"/>
<dbReference type="Proteomes" id="UP000694864">
    <property type="component" value="Chromosome 19"/>
</dbReference>
<organism evidence="4 5">
    <name type="scientific">Camelina sativa</name>
    <name type="common">False flax</name>
    <name type="synonym">Myagrum sativum</name>
    <dbReference type="NCBI Taxonomy" id="90675"/>
    <lineage>
        <taxon>Eukaryota</taxon>
        <taxon>Viridiplantae</taxon>
        <taxon>Streptophyta</taxon>
        <taxon>Embryophyta</taxon>
        <taxon>Tracheophyta</taxon>
        <taxon>Spermatophyta</taxon>
        <taxon>Magnoliopsida</taxon>
        <taxon>eudicotyledons</taxon>
        <taxon>Gunneridae</taxon>
        <taxon>Pentapetalae</taxon>
        <taxon>rosids</taxon>
        <taxon>malvids</taxon>
        <taxon>Brassicales</taxon>
        <taxon>Brassicaceae</taxon>
        <taxon>Camelineae</taxon>
        <taxon>Camelina</taxon>
    </lineage>
</organism>
<feature type="domain" description="DC1" evidence="2">
    <location>
        <begin position="286"/>
        <end position="332"/>
    </location>
</feature>
<dbReference type="Pfam" id="PF03107">
    <property type="entry name" value="C1_2"/>
    <property type="match status" value="4"/>
</dbReference>
<evidence type="ECO:0000313" key="5">
    <source>
        <dbReference type="RefSeq" id="XP_010488110.1"/>
    </source>
</evidence>
<accession>A0ABM0XMH0</accession>
<evidence type="ECO:0000256" key="1">
    <source>
        <dbReference type="ARBA" id="ARBA00022737"/>
    </source>
</evidence>
<evidence type="ECO:0000259" key="3">
    <source>
        <dbReference type="Pfam" id="PF22926"/>
    </source>
</evidence>
<feature type="domain" description="DC1" evidence="2">
    <location>
        <begin position="142"/>
        <end position="189"/>
    </location>
</feature>
<reference evidence="4" key="1">
    <citation type="journal article" date="2014" name="Nat. Commun.">
        <title>The emerging biofuel crop Camelina sativa retains a highly undifferentiated hexaploid genome structure.</title>
        <authorList>
            <person name="Kagale S."/>
            <person name="Koh C."/>
            <person name="Nixon J."/>
            <person name="Bollina V."/>
            <person name="Clarke W.E."/>
            <person name="Tuteja R."/>
            <person name="Spillane C."/>
            <person name="Robinson S.J."/>
            <person name="Links M.G."/>
            <person name="Clarke C."/>
            <person name="Higgins E.E."/>
            <person name="Huebert T."/>
            <person name="Sharpe A.G."/>
            <person name="Parkin I.A."/>
        </authorList>
    </citation>
    <scope>NUCLEOTIDE SEQUENCE [LARGE SCALE GENOMIC DNA]</scope>
    <source>
        <strain evidence="4">cv. DH55</strain>
    </source>
</reference>
<gene>
    <name evidence="5" type="primary">LOC104766008</name>
</gene>
<dbReference type="Pfam" id="PF22926">
    <property type="entry name" value="C1-like_CT"/>
    <property type="match status" value="1"/>
</dbReference>
<dbReference type="InterPro" id="IPR046349">
    <property type="entry name" value="C1-like_sf"/>
</dbReference>
<dbReference type="SUPFAM" id="SSF57889">
    <property type="entry name" value="Cysteine-rich domain"/>
    <property type="match status" value="3"/>
</dbReference>
<reference evidence="5" key="2">
    <citation type="submission" date="2025-08" db="UniProtKB">
        <authorList>
            <consortium name="RefSeq"/>
        </authorList>
    </citation>
    <scope>IDENTIFICATION</scope>
    <source>
        <tissue evidence="5">Leaf</tissue>
    </source>
</reference>
<dbReference type="RefSeq" id="XP_010488110.1">
    <property type="nucleotide sequence ID" value="XM_010489808.1"/>
</dbReference>
<protein>
    <submittedName>
        <fullName evidence="5">Uncharacterized protein LOC104766008</fullName>
    </submittedName>
</protein>
<feature type="domain" description="DC1-like C-terminal" evidence="3">
    <location>
        <begin position="463"/>
        <end position="502"/>
    </location>
</feature>
<dbReference type="InterPro" id="IPR053192">
    <property type="entry name" value="Vacuole_Formation_Reg"/>
</dbReference>
<dbReference type="InterPro" id="IPR004146">
    <property type="entry name" value="DC1"/>
</dbReference>
<dbReference type="GeneID" id="104766008"/>
<name>A0ABM0XMH0_CAMSA</name>
<feature type="domain" description="DC1" evidence="2">
    <location>
        <begin position="393"/>
        <end position="440"/>
    </location>
</feature>